<gene>
    <name evidence="3" type="ORF">DL546_004857</name>
</gene>
<accession>A0A420Y2V0</accession>
<comment type="caution">
    <text evidence="3">The sequence shown here is derived from an EMBL/GenBank/DDBJ whole genome shotgun (WGS) entry which is preliminary data.</text>
</comment>
<sequence length="822" mass="89200">MNFVVLRLHDQGWLASLLKLCLQLSFQAILLDTVNSAIITRQTDAALQSCGEAFYLESKYTCYDGDFLCPVLGGEPTLRCNQDCYLPEMYSCVDNHLVQQPTGSSTATATGATSAPSASASSSCAVKRFGLSDPPYENYFLSDCNSASQVVVTSPLFDSNLSVIGPRLLIAWPAGNSGVVAFFKPNPGVNGTLAISLDPSSSTGNDLDPIFEASNSGNATVGVSGIIKLNTTSTMSLAILGSIRTIRDFTEGPSLLQPSIQSALQFTNASNGTVKISRLWLDNTTTTTLSFAPISDSVLPKINNQTIDFDAGTYAFSASYDYPQMKQLTTQSLLNPASLDLQSQSPDQVSSLSFLSYTDKLLAGAWRFLTYFGRDTMISLLLMQPILSVGEGSATEAVIGAVLERLNRTDGSAAHEETIGDYATYLHLQDNVTSTAPSYDYKMVDTDYYLPIALADYLVRNPSGEGRAPDFLAKRASVNPANAGLTYAELMLLNSEKIMSTSAPFASPQGQIQDNLIHLKEGQVVGQWRDSEFGIGGGRIPYDVNTALVPAALHAISQLSSKGFFPTHPDWADKAAQHAQIWETETLPFFQVTLKEDEARTLVQSYVDDNSLSFPSHADQINSTITFYGLALDGNNNQSLVKVMNTDDCFRLFLLNSTSVSDGDFLSQTADHILAPFPVGLRTDVGLLVANPAFGGDPIYARNFTRADYHGTVVWSWQLSMMAAGLEKQLLLCQDGGGNRPAWCGGRVYGKVVEAYNVLWDVIEDNKENLSSEVWSWTWNADEEKFETTPLGAFSSTESDVVQLWSLTFLAVRRNDGLRADG</sequence>
<evidence type="ECO:0000313" key="4">
    <source>
        <dbReference type="Proteomes" id="UP000275385"/>
    </source>
</evidence>
<feature type="chain" id="PRO_5019524228" description="Endo-1,3(4)-beta-glucanase 1 carbohydrate binding domain-containing protein" evidence="1">
    <location>
        <begin position="37"/>
        <end position="822"/>
    </location>
</feature>
<evidence type="ECO:0000256" key="1">
    <source>
        <dbReference type="SAM" id="SignalP"/>
    </source>
</evidence>
<feature type="signal peptide" evidence="1">
    <location>
        <begin position="1"/>
        <end position="36"/>
    </location>
</feature>
<dbReference type="Proteomes" id="UP000275385">
    <property type="component" value="Unassembled WGS sequence"/>
</dbReference>
<dbReference type="OrthoDB" id="2591256at2759"/>
<name>A0A420Y2V0_9PEZI</name>
<keyword evidence="4" id="KW-1185">Reference proteome</keyword>
<organism evidence="3 4">
    <name type="scientific">Coniochaeta pulveracea</name>
    <dbReference type="NCBI Taxonomy" id="177199"/>
    <lineage>
        <taxon>Eukaryota</taxon>
        <taxon>Fungi</taxon>
        <taxon>Dikarya</taxon>
        <taxon>Ascomycota</taxon>
        <taxon>Pezizomycotina</taxon>
        <taxon>Sordariomycetes</taxon>
        <taxon>Sordariomycetidae</taxon>
        <taxon>Coniochaetales</taxon>
        <taxon>Coniochaetaceae</taxon>
        <taxon>Coniochaeta</taxon>
    </lineage>
</organism>
<dbReference type="Pfam" id="PF10645">
    <property type="entry name" value="Carb_bind"/>
    <property type="match status" value="1"/>
</dbReference>
<feature type="domain" description="Endo-1,3(4)-beta-glucanase 1 carbohydrate binding" evidence="2">
    <location>
        <begin position="49"/>
        <end position="97"/>
    </location>
</feature>
<dbReference type="EMBL" id="QVQW01000060">
    <property type="protein sequence ID" value="RKU42203.1"/>
    <property type="molecule type" value="Genomic_DNA"/>
</dbReference>
<keyword evidence="1" id="KW-0732">Signal</keyword>
<reference evidence="3 4" key="1">
    <citation type="submission" date="2018-08" db="EMBL/GenBank/DDBJ databases">
        <title>Draft genome of the lignicolous fungus Coniochaeta pulveracea.</title>
        <authorList>
            <person name="Borstlap C.J."/>
            <person name="De Witt R.N."/>
            <person name="Botha A."/>
            <person name="Volschenk H."/>
        </authorList>
    </citation>
    <scope>NUCLEOTIDE SEQUENCE [LARGE SCALE GENOMIC DNA]</scope>
    <source>
        <strain evidence="3 4">CAB683</strain>
    </source>
</reference>
<dbReference type="AlphaFoldDB" id="A0A420Y2V0"/>
<dbReference type="GO" id="GO:0030246">
    <property type="term" value="F:carbohydrate binding"/>
    <property type="evidence" value="ECO:0007669"/>
    <property type="project" value="InterPro"/>
</dbReference>
<evidence type="ECO:0000313" key="3">
    <source>
        <dbReference type="EMBL" id="RKU42203.1"/>
    </source>
</evidence>
<proteinExistence type="predicted"/>
<protein>
    <recommendedName>
        <fullName evidence="2">Endo-1,3(4)-beta-glucanase 1 carbohydrate binding domain-containing protein</fullName>
    </recommendedName>
</protein>
<dbReference type="InterPro" id="IPR018909">
    <property type="entry name" value="Eng1_septum"/>
</dbReference>
<evidence type="ECO:0000259" key="2">
    <source>
        <dbReference type="Pfam" id="PF10645"/>
    </source>
</evidence>